<accession>A0A1D2YU76</accession>
<dbReference type="OrthoDB" id="1707820at2"/>
<comment type="caution">
    <text evidence="1">The sequence shown here is derived from an EMBL/GenBank/DDBJ whole genome shotgun (WGS) entry which is preliminary data.</text>
</comment>
<dbReference type="EMBL" id="MIJF01000027">
    <property type="protein sequence ID" value="OEF99254.1"/>
    <property type="molecule type" value="Genomic_DNA"/>
</dbReference>
<keyword evidence="2" id="KW-1185">Reference proteome</keyword>
<evidence type="ECO:0000313" key="2">
    <source>
        <dbReference type="Proteomes" id="UP000243739"/>
    </source>
</evidence>
<gene>
    <name evidence="1" type="ORF">BHF71_09470</name>
</gene>
<dbReference type="AlphaFoldDB" id="A0A1D2YU76"/>
<evidence type="ECO:0008006" key="3">
    <source>
        <dbReference type="Google" id="ProtNLM"/>
    </source>
</evidence>
<reference evidence="1 2" key="1">
    <citation type="submission" date="2016-09" db="EMBL/GenBank/DDBJ databases">
        <title>Draft genome sequence for the type strain of Vulcanibacillus modesticaldus BR, a strictly anaerobic, moderately thermophilic, and nitrate-reducing bacterium from deep sea-hydrothermal vents of the Mid-Atlantic Ridge.</title>
        <authorList>
            <person name="Abin C.A."/>
            <person name="Hollibaugh J.T."/>
        </authorList>
    </citation>
    <scope>NUCLEOTIDE SEQUENCE [LARGE SCALE GENOMIC DNA]</scope>
    <source>
        <strain evidence="1 2">BR</strain>
    </source>
</reference>
<evidence type="ECO:0000313" key="1">
    <source>
        <dbReference type="EMBL" id="OEF99254.1"/>
    </source>
</evidence>
<proteinExistence type="predicted"/>
<sequence>MQNQLTQLELQHLRELISGHDLANKKLTEYANQCTDQQLKQMLQQSAQSALNTKQQLLSFLQ</sequence>
<dbReference type="RefSeq" id="WP_069656891.1">
    <property type="nucleotide sequence ID" value="NZ_MIJF01000027.1"/>
</dbReference>
<name>A0A1D2YU76_9BACI</name>
<dbReference type="STRING" id="337097.BHF71_09470"/>
<organism evidence="1 2">
    <name type="scientific">Vulcanibacillus modesticaldus</name>
    <dbReference type="NCBI Taxonomy" id="337097"/>
    <lineage>
        <taxon>Bacteria</taxon>
        <taxon>Bacillati</taxon>
        <taxon>Bacillota</taxon>
        <taxon>Bacilli</taxon>
        <taxon>Bacillales</taxon>
        <taxon>Bacillaceae</taxon>
        <taxon>Vulcanibacillus</taxon>
    </lineage>
</organism>
<protein>
    <recommendedName>
        <fullName evidence="3">Spore coat protein</fullName>
    </recommendedName>
</protein>
<dbReference type="Proteomes" id="UP000243739">
    <property type="component" value="Unassembled WGS sequence"/>
</dbReference>